<feature type="domain" description="Chitin-binding type-2" evidence="7">
    <location>
        <begin position="136"/>
        <end position="182"/>
    </location>
</feature>
<dbReference type="Gene3D" id="2.170.140.10">
    <property type="entry name" value="Chitin binding domain"/>
    <property type="match status" value="1"/>
</dbReference>
<dbReference type="PROSITE" id="PS50940">
    <property type="entry name" value="CHIT_BIND_II"/>
    <property type="match status" value="1"/>
</dbReference>
<evidence type="ECO:0000256" key="4">
    <source>
        <dbReference type="ARBA" id="ARBA00023157"/>
    </source>
</evidence>
<keyword evidence="5" id="KW-0325">Glycoprotein</keyword>
<dbReference type="OrthoDB" id="6020543at2759"/>
<evidence type="ECO:0000313" key="9">
    <source>
        <dbReference type="RefSeq" id="XP_051860702.1"/>
    </source>
</evidence>
<feature type="chain" id="PRO_5039016341" evidence="6">
    <location>
        <begin position="19"/>
        <end position="186"/>
    </location>
</feature>
<evidence type="ECO:0000256" key="2">
    <source>
        <dbReference type="ARBA" id="ARBA00022729"/>
    </source>
</evidence>
<keyword evidence="2 6" id="KW-0732">Signal</keyword>
<name>A0A9C6T5Z7_DROAB</name>
<dbReference type="SUPFAM" id="SSF57625">
    <property type="entry name" value="Invertebrate chitin-binding proteins"/>
    <property type="match status" value="2"/>
</dbReference>
<dbReference type="GO" id="GO:0005576">
    <property type="term" value="C:extracellular region"/>
    <property type="evidence" value="ECO:0007669"/>
    <property type="project" value="InterPro"/>
</dbReference>
<organism evidence="8 9">
    <name type="scientific">Drosophila albomicans</name>
    <name type="common">Fruit fly</name>
    <dbReference type="NCBI Taxonomy" id="7291"/>
    <lineage>
        <taxon>Eukaryota</taxon>
        <taxon>Metazoa</taxon>
        <taxon>Ecdysozoa</taxon>
        <taxon>Arthropoda</taxon>
        <taxon>Hexapoda</taxon>
        <taxon>Insecta</taxon>
        <taxon>Pterygota</taxon>
        <taxon>Neoptera</taxon>
        <taxon>Endopterygota</taxon>
        <taxon>Diptera</taxon>
        <taxon>Brachycera</taxon>
        <taxon>Muscomorpha</taxon>
        <taxon>Ephydroidea</taxon>
        <taxon>Drosophilidae</taxon>
        <taxon>Drosophila</taxon>
    </lineage>
</organism>
<dbReference type="Pfam" id="PF01607">
    <property type="entry name" value="CBM_14"/>
    <property type="match status" value="1"/>
</dbReference>
<proteinExistence type="predicted"/>
<feature type="signal peptide" evidence="6">
    <location>
        <begin position="1"/>
        <end position="18"/>
    </location>
</feature>
<keyword evidence="3" id="KW-0677">Repeat</keyword>
<evidence type="ECO:0000256" key="5">
    <source>
        <dbReference type="ARBA" id="ARBA00023180"/>
    </source>
</evidence>
<dbReference type="AlphaFoldDB" id="A0A9C6T5Z7"/>
<dbReference type="Proteomes" id="UP000515160">
    <property type="component" value="Chromosome 3"/>
</dbReference>
<dbReference type="PANTHER" id="PTHR23301:SF106">
    <property type="entry name" value="CHITIN-BINDING TYPE-2 DOMAIN-CONTAINING PROTEIN-RELATED"/>
    <property type="match status" value="1"/>
</dbReference>
<dbReference type="GeneID" id="117566475"/>
<keyword evidence="1" id="KW-0147">Chitin-binding</keyword>
<accession>A0A9C6T5Z7</accession>
<dbReference type="InterPro" id="IPR036508">
    <property type="entry name" value="Chitin-bd_dom_sf"/>
</dbReference>
<evidence type="ECO:0000256" key="3">
    <source>
        <dbReference type="ARBA" id="ARBA00022737"/>
    </source>
</evidence>
<dbReference type="GO" id="GO:0008061">
    <property type="term" value="F:chitin binding"/>
    <property type="evidence" value="ECO:0007669"/>
    <property type="project" value="UniProtKB-KW"/>
</dbReference>
<dbReference type="PANTHER" id="PTHR23301">
    <property type="entry name" value="CHITIN BINDING PERITROPHIN-A"/>
    <property type="match status" value="1"/>
</dbReference>
<reference evidence="9" key="1">
    <citation type="submission" date="2025-08" db="UniProtKB">
        <authorList>
            <consortium name="RefSeq"/>
        </authorList>
    </citation>
    <scope>IDENTIFICATION</scope>
    <source>
        <strain evidence="9">15112-1751.03</strain>
        <tissue evidence="9">Whole Adult</tissue>
    </source>
</reference>
<sequence>MFFKICLIASIAISIANCSSTPLSDSTYSLSTSTPLSGSKYSQYNSIPLIGSTYSTYPSTPFSGSAPSYPSKPISESTYLPFPGDCNRYYQKTVLRCPSNTYWSSTLQRCDNINYSSCSSINPEPPFDNRPEDDLVKQCANQLGMFIPYPGDCNRFIQCDYIPFVKICPKHLYWNSELLTCDKICV</sequence>
<dbReference type="InterPro" id="IPR051940">
    <property type="entry name" value="Chitin_bind-dev_reg"/>
</dbReference>
<dbReference type="SMART" id="SM00494">
    <property type="entry name" value="ChtBD2"/>
    <property type="match status" value="2"/>
</dbReference>
<protein>
    <submittedName>
        <fullName evidence="9">Uncharacterized protein LOC117566475</fullName>
    </submittedName>
</protein>
<gene>
    <name evidence="9" type="primary">LOC117566475</name>
</gene>
<dbReference type="RefSeq" id="XP_051860702.1">
    <property type="nucleotide sequence ID" value="XM_052004742.1"/>
</dbReference>
<evidence type="ECO:0000256" key="6">
    <source>
        <dbReference type="SAM" id="SignalP"/>
    </source>
</evidence>
<keyword evidence="4" id="KW-1015">Disulfide bond</keyword>
<evidence type="ECO:0000313" key="8">
    <source>
        <dbReference type="Proteomes" id="UP000515160"/>
    </source>
</evidence>
<evidence type="ECO:0000259" key="7">
    <source>
        <dbReference type="PROSITE" id="PS50940"/>
    </source>
</evidence>
<evidence type="ECO:0000256" key="1">
    <source>
        <dbReference type="ARBA" id="ARBA00022669"/>
    </source>
</evidence>
<dbReference type="InterPro" id="IPR002557">
    <property type="entry name" value="Chitin-bd_dom"/>
</dbReference>
<keyword evidence="8" id="KW-1185">Reference proteome</keyword>